<dbReference type="InterPro" id="IPR042002">
    <property type="entry name" value="Sortase_C"/>
</dbReference>
<organism evidence="4 5">
    <name type="scientific">Streptococcus moroccensis</name>
    <dbReference type="NCBI Taxonomy" id="1451356"/>
    <lineage>
        <taxon>Bacteria</taxon>
        <taxon>Bacillati</taxon>
        <taxon>Bacillota</taxon>
        <taxon>Bacilli</taxon>
        <taxon>Lactobacillales</taxon>
        <taxon>Streptococcaceae</taxon>
        <taxon>Streptococcus</taxon>
    </lineage>
</organism>
<reference evidence="4 5" key="1">
    <citation type="submission" date="2023-07" db="EMBL/GenBank/DDBJ databases">
        <title>Genomic Encyclopedia of Type Strains, Phase IV (KMG-IV): sequencing the most valuable type-strain genomes for metagenomic binning, comparative biology and taxonomic classification.</title>
        <authorList>
            <person name="Goeker M."/>
        </authorList>
    </citation>
    <scope>NUCLEOTIDE SEQUENCE [LARGE SCALE GENOMIC DNA]</scope>
    <source>
        <strain evidence="4 5">DSM 105143</strain>
    </source>
</reference>
<evidence type="ECO:0000313" key="4">
    <source>
        <dbReference type="EMBL" id="MDQ0223435.1"/>
    </source>
</evidence>
<keyword evidence="3" id="KW-0472">Membrane</keyword>
<proteinExistence type="predicted"/>
<feature type="coiled-coil region" evidence="2">
    <location>
        <begin position="276"/>
        <end position="310"/>
    </location>
</feature>
<dbReference type="NCBIfam" id="NF033745">
    <property type="entry name" value="class_C_sortase"/>
    <property type="match status" value="1"/>
</dbReference>
<dbReference type="InterPro" id="IPR005754">
    <property type="entry name" value="Sortase"/>
</dbReference>
<dbReference type="GO" id="GO:0016787">
    <property type="term" value="F:hydrolase activity"/>
    <property type="evidence" value="ECO:0007669"/>
    <property type="project" value="UniProtKB-KW"/>
</dbReference>
<keyword evidence="5" id="KW-1185">Reference proteome</keyword>
<dbReference type="InterPro" id="IPR023365">
    <property type="entry name" value="Sortase_dom-sf"/>
</dbReference>
<evidence type="ECO:0000256" key="3">
    <source>
        <dbReference type="SAM" id="Phobius"/>
    </source>
</evidence>
<protein>
    <submittedName>
        <fullName evidence="4">Sortase A</fullName>
        <ecNumber evidence="4">3.4.22.70</ecNumber>
    </submittedName>
</protein>
<dbReference type="EC" id="3.4.22.70" evidence="4"/>
<keyword evidence="2" id="KW-0175">Coiled coil</keyword>
<gene>
    <name evidence="4" type="ORF">J2S23_002011</name>
</gene>
<dbReference type="NCBIfam" id="TIGR01076">
    <property type="entry name" value="sortase_fam"/>
    <property type="match status" value="1"/>
</dbReference>
<accession>A0ABT9YTV9</accession>
<keyword evidence="3" id="KW-1133">Transmembrane helix</keyword>
<dbReference type="CDD" id="cd05827">
    <property type="entry name" value="Sortase_C"/>
    <property type="match status" value="1"/>
</dbReference>
<dbReference type="EMBL" id="JAUSTM010000028">
    <property type="protein sequence ID" value="MDQ0223435.1"/>
    <property type="molecule type" value="Genomic_DNA"/>
</dbReference>
<keyword evidence="1 4" id="KW-0378">Hydrolase</keyword>
<dbReference type="Gene3D" id="2.40.260.10">
    <property type="entry name" value="Sortase"/>
    <property type="match status" value="1"/>
</dbReference>
<sequence length="311" mass="35798">MAKKTVLKRKNKKKKRKNLFFGFIFIVGLLTMCYPIVSNIYYRIESNEQITDFENEKAKLTDAEIEERMRLAQAYNDSLNNGISGDPYSDEMLKQGRAEYARMLEIHERIGHVEIPAIDVDIPMYAGTSEEVLQIGAGHLEGTSLPIGGNSSHSVITAHTGLPSAKMFTDLTKLKVGDKFYVHNLKETLAYQVDDISVIEPTDFSKLLIVPGHDYVTLLTCTPYMVNTHRLLVRGHQVEYVPAVDEEFIAENRLNHFYRYLFYVALVLIAILLYIIHRLRRKKRQSEMVLKKLKAEQEVEEKEVSREEARQ</sequence>
<dbReference type="RefSeq" id="WP_307122583.1">
    <property type="nucleotide sequence ID" value="NZ_JAUSTM010000028.1"/>
</dbReference>
<dbReference type="SUPFAM" id="SSF63817">
    <property type="entry name" value="Sortase"/>
    <property type="match status" value="1"/>
</dbReference>
<dbReference type="Proteomes" id="UP001223079">
    <property type="component" value="Unassembled WGS sequence"/>
</dbReference>
<evidence type="ECO:0000256" key="1">
    <source>
        <dbReference type="ARBA" id="ARBA00022801"/>
    </source>
</evidence>
<feature type="transmembrane region" description="Helical" evidence="3">
    <location>
        <begin position="257"/>
        <end position="276"/>
    </location>
</feature>
<evidence type="ECO:0000256" key="2">
    <source>
        <dbReference type="SAM" id="Coils"/>
    </source>
</evidence>
<evidence type="ECO:0000313" key="5">
    <source>
        <dbReference type="Proteomes" id="UP001223079"/>
    </source>
</evidence>
<keyword evidence="3" id="KW-0812">Transmembrane</keyword>
<name>A0ABT9YTV9_9STRE</name>
<comment type="caution">
    <text evidence="4">The sequence shown here is derived from an EMBL/GenBank/DDBJ whole genome shotgun (WGS) entry which is preliminary data.</text>
</comment>
<dbReference type="Pfam" id="PF04203">
    <property type="entry name" value="Sortase"/>
    <property type="match status" value="1"/>
</dbReference>